<protein>
    <submittedName>
        <fullName evidence="1">Uncharacterized protein</fullName>
    </submittedName>
</protein>
<reference evidence="2" key="1">
    <citation type="journal article" date="2022" name="Mol. Ecol. Resour.">
        <title>The genomes of chicory, endive, great burdock and yacon provide insights into Asteraceae palaeo-polyploidization history and plant inulin production.</title>
        <authorList>
            <person name="Fan W."/>
            <person name="Wang S."/>
            <person name="Wang H."/>
            <person name="Wang A."/>
            <person name="Jiang F."/>
            <person name="Liu H."/>
            <person name="Zhao H."/>
            <person name="Xu D."/>
            <person name="Zhang Y."/>
        </authorList>
    </citation>
    <scope>NUCLEOTIDE SEQUENCE [LARGE SCALE GENOMIC DNA]</scope>
    <source>
        <strain evidence="2">cv. Niubang</strain>
    </source>
</reference>
<name>A0ACB8XNN4_ARCLA</name>
<proteinExistence type="predicted"/>
<comment type="caution">
    <text evidence="1">The sequence shown here is derived from an EMBL/GenBank/DDBJ whole genome shotgun (WGS) entry which is preliminary data.</text>
</comment>
<accession>A0ACB8XNN4</accession>
<sequence>MGNIGNPIKQLKGCCDKGSKVQGLHHLKLYLARFGYLNYQHTPNHTNVEDDKFDDELESALKSYQKYYHLNATGTLDEATVSLMVMPRCGQPDKDKETHNHGSKLLHTVSHYTFFKDNPRWPPGKSHLTYAFASNYPNNHVPPVVRAFNQWASATGYFTFSQVDDFMGADITISFERGNHGDGLNFDGAGNVDGADNVLAHAFAPTDGRLHFDADDTFSDGPGAVQNVMDLESVAVHEIGHLLGLDHSDDVNASMYAYIPIGVEKGLNSDDIQGIKDLYGLN</sequence>
<reference evidence="1 2" key="2">
    <citation type="journal article" date="2022" name="Mol. Ecol. Resour.">
        <title>The genomes of chicory, endive, great burdock and yacon provide insights into Asteraceae paleo-polyploidization history and plant inulin production.</title>
        <authorList>
            <person name="Fan W."/>
            <person name="Wang S."/>
            <person name="Wang H."/>
            <person name="Wang A."/>
            <person name="Jiang F."/>
            <person name="Liu H."/>
            <person name="Zhao H."/>
            <person name="Xu D."/>
            <person name="Zhang Y."/>
        </authorList>
    </citation>
    <scope>NUCLEOTIDE SEQUENCE [LARGE SCALE GENOMIC DNA]</scope>
    <source>
        <strain evidence="2">cv. Niubang</strain>
    </source>
</reference>
<dbReference type="EMBL" id="CM042062">
    <property type="protein sequence ID" value="KAI3670036.1"/>
    <property type="molecule type" value="Genomic_DNA"/>
</dbReference>
<dbReference type="Proteomes" id="UP001055879">
    <property type="component" value="Linkage Group LG16"/>
</dbReference>
<evidence type="ECO:0000313" key="2">
    <source>
        <dbReference type="Proteomes" id="UP001055879"/>
    </source>
</evidence>
<keyword evidence="2" id="KW-1185">Reference proteome</keyword>
<organism evidence="1 2">
    <name type="scientific">Arctium lappa</name>
    <name type="common">Greater burdock</name>
    <name type="synonym">Lappa major</name>
    <dbReference type="NCBI Taxonomy" id="4217"/>
    <lineage>
        <taxon>Eukaryota</taxon>
        <taxon>Viridiplantae</taxon>
        <taxon>Streptophyta</taxon>
        <taxon>Embryophyta</taxon>
        <taxon>Tracheophyta</taxon>
        <taxon>Spermatophyta</taxon>
        <taxon>Magnoliopsida</taxon>
        <taxon>eudicotyledons</taxon>
        <taxon>Gunneridae</taxon>
        <taxon>Pentapetalae</taxon>
        <taxon>asterids</taxon>
        <taxon>campanulids</taxon>
        <taxon>Asterales</taxon>
        <taxon>Asteraceae</taxon>
        <taxon>Carduoideae</taxon>
        <taxon>Cardueae</taxon>
        <taxon>Arctiinae</taxon>
        <taxon>Arctium</taxon>
    </lineage>
</organism>
<evidence type="ECO:0000313" key="1">
    <source>
        <dbReference type="EMBL" id="KAI3670036.1"/>
    </source>
</evidence>
<gene>
    <name evidence="1" type="ORF">L6452_41622</name>
</gene>